<dbReference type="AlphaFoldDB" id="A0A2N9LZC8"/>
<dbReference type="PANTHER" id="PTHR33677:SF5">
    <property type="entry name" value="TRANSCRIPTIONAL REPRESSOR FRMR"/>
    <property type="match status" value="1"/>
</dbReference>
<dbReference type="Gene3D" id="1.20.58.1000">
    <property type="entry name" value="Metal-sensitive repressor, helix protomer"/>
    <property type="match status" value="1"/>
</dbReference>
<accession>A0A2N9LZC8</accession>
<dbReference type="GO" id="GO:0003677">
    <property type="term" value="F:DNA binding"/>
    <property type="evidence" value="ECO:0007669"/>
    <property type="project" value="InterPro"/>
</dbReference>
<evidence type="ECO:0000313" key="4">
    <source>
        <dbReference type="Proteomes" id="UP000239735"/>
    </source>
</evidence>
<protein>
    <submittedName>
        <fullName evidence="3">Regulator protein that represses frmRAB operon</fullName>
    </submittedName>
</protein>
<dbReference type="Proteomes" id="UP000239735">
    <property type="component" value="Unassembled WGS sequence"/>
</dbReference>
<gene>
    <name evidence="3" type="primary">frmR</name>
    <name evidence="3" type="ORF">SBA5_670013</name>
</gene>
<feature type="coiled-coil region" evidence="2">
    <location>
        <begin position="15"/>
        <end position="42"/>
    </location>
</feature>
<proteinExistence type="inferred from homology"/>
<reference evidence="4" key="1">
    <citation type="submission" date="2018-02" db="EMBL/GenBank/DDBJ databases">
        <authorList>
            <person name="Hausmann B."/>
        </authorList>
    </citation>
    <scope>NUCLEOTIDE SEQUENCE [LARGE SCALE GENOMIC DNA]</scope>
    <source>
        <strain evidence="4">Peat soil MAG SbA5</strain>
    </source>
</reference>
<dbReference type="OrthoDB" id="9806052at2"/>
<comment type="similarity">
    <text evidence="1">Belongs to the FrmR/RcnR family.</text>
</comment>
<evidence type="ECO:0000256" key="2">
    <source>
        <dbReference type="SAM" id="Coils"/>
    </source>
</evidence>
<dbReference type="InterPro" id="IPR038390">
    <property type="entry name" value="Metal_Tscrpt_repr_sf"/>
</dbReference>
<name>A0A2N9LZC8_9BACT</name>
<dbReference type="PANTHER" id="PTHR33677">
    <property type="entry name" value="TRANSCRIPTIONAL REPRESSOR FRMR-RELATED"/>
    <property type="match status" value="1"/>
</dbReference>
<dbReference type="GO" id="GO:0046872">
    <property type="term" value="F:metal ion binding"/>
    <property type="evidence" value="ECO:0007669"/>
    <property type="project" value="InterPro"/>
</dbReference>
<evidence type="ECO:0000256" key="1">
    <source>
        <dbReference type="ARBA" id="ARBA00005260"/>
    </source>
</evidence>
<dbReference type="GO" id="GO:0045892">
    <property type="term" value="P:negative regulation of DNA-templated transcription"/>
    <property type="evidence" value="ECO:0007669"/>
    <property type="project" value="UniProtKB-ARBA"/>
</dbReference>
<keyword evidence="2" id="KW-0175">Coiled coil</keyword>
<dbReference type="InterPro" id="IPR003735">
    <property type="entry name" value="Metal_Tscrpt_repr"/>
</dbReference>
<dbReference type="CDD" id="cd10153">
    <property type="entry name" value="RcnR-FrmR-like_DUF156"/>
    <property type="match status" value="1"/>
</dbReference>
<evidence type="ECO:0000313" key="3">
    <source>
        <dbReference type="EMBL" id="SPE28563.1"/>
    </source>
</evidence>
<dbReference type="EMBL" id="OKRB01000127">
    <property type="protein sequence ID" value="SPE28563.1"/>
    <property type="molecule type" value="Genomic_DNA"/>
</dbReference>
<sequence length="93" mass="10371">MSHTSKNKEQMLGRVRRIKGQVEAIERALSGEENECEEILQLVASCRGALNGLMAELIEGQLRYHVLVPGRKALPSQLEAADDLIAVVKRYLK</sequence>
<organism evidence="3 4">
    <name type="scientific">Candidatus Sulfuritelmatomonas gaucii</name>
    <dbReference type="NCBI Taxonomy" id="2043161"/>
    <lineage>
        <taxon>Bacteria</taxon>
        <taxon>Pseudomonadati</taxon>
        <taxon>Acidobacteriota</taxon>
        <taxon>Terriglobia</taxon>
        <taxon>Terriglobales</taxon>
        <taxon>Acidobacteriaceae</taxon>
        <taxon>Candidatus Sulfuritelmatomonas</taxon>
    </lineage>
</organism>
<dbReference type="Pfam" id="PF02583">
    <property type="entry name" value="Trns_repr_metal"/>
    <property type="match status" value="1"/>
</dbReference>